<comment type="caution">
    <text evidence="9">The sequence shown here is derived from an EMBL/GenBank/DDBJ whole genome shotgun (WGS) entry which is preliminary data.</text>
</comment>
<dbReference type="GO" id="GO:0004587">
    <property type="term" value="F:ornithine aminotransferase activity"/>
    <property type="evidence" value="ECO:0007669"/>
    <property type="project" value="UniProtKB-EC"/>
</dbReference>
<dbReference type="PANTHER" id="PTHR11986">
    <property type="entry name" value="AMINOTRANSFERASE CLASS III"/>
    <property type="match status" value="1"/>
</dbReference>
<dbReference type="InterPro" id="IPR005814">
    <property type="entry name" value="Aminotrans_3"/>
</dbReference>
<sequence length="407" mass="42616">MLTSNSGHVALELERAHTARNYAPLPVVVAEAGGAWVTDTAGCRYFDCLAGYSALNFGHRHPALVRAATEQLARVTLTSRAFHHDQLGAFCHELAELTGTEAVLPMNTGAEAVESALKIARKWGYEVKGVPENQATIVVADGNFHGRTTSIISFSGDKDATTGFGPYTPGFRSVPFGDAAALASAVDATTVAVLIEPIQGEAGVIVPPDGYLTDVRAVCDADNVLFLADEIQSGLARTGRTFACDHEGVRPDLMLLGKALGGGIVPVSAVVGSWAVMGVLQPGQHGSTFGGNPLAAAVARAVIALLRDGAPQRRAHDLGEHMARRLRPLVGRGVTAVRTRGLWAGVDIDPAVATGRQVCASLLRRGVLAKETHGATIRLAPPLVADPNDLNWAIEQLAAVLCEGDVR</sequence>
<evidence type="ECO:0000313" key="9">
    <source>
        <dbReference type="EMBL" id="MDT0381088.1"/>
    </source>
</evidence>
<dbReference type="InterPro" id="IPR049704">
    <property type="entry name" value="Aminotrans_3_PPA_site"/>
</dbReference>
<evidence type="ECO:0000256" key="3">
    <source>
        <dbReference type="ARBA" id="ARBA00012924"/>
    </source>
</evidence>
<keyword evidence="10" id="KW-1185">Reference proteome</keyword>
<keyword evidence="4 9" id="KW-0032">Aminotransferase</keyword>
<reference evidence="10" key="1">
    <citation type="submission" date="2023-07" db="EMBL/GenBank/DDBJ databases">
        <title>30 novel species of actinomycetes from the DSMZ collection.</title>
        <authorList>
            <person name="Nouioui I."/>
        </authorList>
    </citation>
    <scope>NUCLEOTIDE SEQUENCE [LARGE SCALE GENOMIC DNA]</scope>
    <source>
        <strain evidence="10">DSM 42041</strain>
    </source>
</reference>
<evidence type="ECO:0000256" key="2">
    <source>
        <dbReference type="ARBA" id="ARBA00004998"/>
    </source>
</evidence>
<evidence type="ECO:0000256" key="7">
    <source>
        <dbReference type="ARBA" id="ARBA00030587"/>
    </source>
</evidence>
<dbReference type="PANTHER" id="PTHR11986:SF18">
    <property type="entry name" value="ORNITHINE AMINOTRANSFERASE, MITOCHONDRIAL"/>
    <property type="match status" value="1"/>
</dbReference>
<proteinExistence type="inferred from homology"/>
<evidence type="ECO:0000256" key="6">
    <source>
        <dbReference type="ARBA" id="ARBA00022898"/>
    </source>
</evidence>
<evidence type="ECO:0000313" key="10">
    <source>
        <dbReference type="Proteomes" id="UP001183414"/>
    </source>
</evidence>
<evidence type="ECO:0000256" key="4">
    <source>
        <dbReference type="ARBA" id="ARBA00022576"/>
    </source>
</evidence>
<dbReference type="InterPro" id="IPR010164">
    <property type="entry name" value="Orn_aminotrans"/>
</dbReference>
<keyword evidence="6 8" id="KW-0663">Pyridoxal phosphate</keyword>
<dbReference type="CDD" id="cd00610">
    <property type="entry name" value="OAT_like"/>
    <property type="match status" value="1"/>
</dbReference>
<evidence type="ECO:0000256" key="1">
    <source>
        <dbReference type="ARBA" id="ARBA00001933"/>
    </source>
</evidence>
<dbReference type="Gene3D" id="3.90.1150.10">
    <property type="entry name" value="Aspartate Aminotransferase, domain 1"/>
    <property type="match status" value="1"/>
</dbReference>
<comment type="cofactor">
    <cofactor evidence="1">
        <name>pyridoxal 5'-phosphate</name>
        <dbReference type="ChEBI" id="CHEBI:597326"/>
    </cofactor>
</comment>
<dbReference type="EC" id="2.6.1.13" evidence="3"/>
<comment type="pathway">
    <text evidence="2">Amino-acid biosynthesis; L-proline biosynthesis; L-glutamate 5-semialdehyde from L-ornithine: step 1/1.</text>
</comment>
<evidence type="ECO:0000256" key="5">
    <source>
        <dbReference type="ARBA" id="ARBA00022679"/>
    </source>
</evidence>
<dbReference type="PIRSF" id="PIRSF000521">
    <property type="entry name" value="Transaminase_4ab_Lys_Orn"/>
    <property type="match status" value="1"/>
</dbReference>
<evidence type="ECO:0000256" key="8">
    <source>
        <dbReference type="RuleBase" id="RU003560"/>
    </source>
</evidence>
<name>A0ABU2NVS8_9ACTN</name>
<dbReference type="Pfam" id="PF00202">
    <property type="entry name" value="Aminotran_3"/>
    <property type="match status" value="1"/>
</dbReference>
<dbReference type="NCBIfam" id="TIGR01885">
    <property type="entry name" value="Orn_aminotrans"/>
    <property type="match status" value="1"/>
</dbReference>
<dbReference type="EMBL" id="JAVREQ010000019">
    <property type="protein sequence ID" value="MDT0381088.1"/>
    <property type="molecule type" value="Genomic_DNA"/>
</dbReference>
<dbReference type="SUPFAM" id="SSF53383">
    <property type="entry name" value="PLP-dependent transferases"/>
    <property type="match status" value="1"/>
</dbReference>
<dbReference type="InterPro" id="IPR015421">
    <property type="entry name" value="PyrdxlP-dep_Trfase_major"/>
</dbReference>
<dbReference type="Proteomes" id="UP001183414">
    <property type="component" value="Unassembled WGS sequence"/>
</dbReference>
<gene>
    <name evidence="9" type="primary">rocD</name>
    <name evidence="9" type="ORF">RM572_20240</name>
</gene>
<dbReference type="InterPro" id="IPR050103">
    <property type="entry name" value="Class-III_PLP-dep_AT"/>
</dbReference>
<dbReference type="InterPro" id="IPR015422">
    <property type="entry name" value="PyrdxlP-dep_Trfase_small"/>
</dbReference>
<dbReference type="PROSITE" id="PS00600">
    <property type="entry name" value="AA_TRANSFER_CLASS_3"/>
    <property type="match status" value="1"/>
</dbReference>
<dbReference type="InterPro" id="IPR015424">
    <property type="entry name" value="PyrdxlP-dep_Trfase"/>
</dbReference>
<protein>
    <recommendedName>
        <fullName evidence="3">ornithine aminotransferase</fullName>
        <ecNumber evidence="3">2.6.1.13</ecNumber>
    </recommendedName>
    <alternativeName>
        <fullName evidence="7">Ornithine--oxo-acid aminotransferase</fullName>
    </alternativeName>
</protein>
<accession>A0ABU2NVS8</accession>
<keyword evidence="5 9" id="KW-0808">Transferase</keyword>
<organism evidence="9 10">
    <name type="scientific">Streptomyces hazeniae</name>
    <dbReference type="NCBI Taxonomy" id="3075538"/>
    <lineage>
        <taxon>Bacteria</taxon>
        <taxon>Bacillati</taxon>
        <taxon>Actinomycetota</taxon>
        <taxon>Actinomycetes</taxon>
        <taxon>Kitasatosporales</taxon>
        <taxon>Streptomycetaceae</taxon>
        <taxon>Streptomyces</taxon>
    </lineage>
</organism>
<dbReference type="RefSeq" id="WP_311674784.1">
    <property type="nucleotide sequence ID" value="NZ_JAVREQ010000019.1"/>
</dbReference>
<dbReference type="Gene3D" id="3.40.640.10">
    <property type="entry name" value="Type I PLP-dependent aspartate aminotransferase-like (Major domain)"/>
    <property type="match status" value="1"/>
</dbReference>
<comment type="similarity">
    <text evidence="8">Belongs to the class-III pyridoxal-phosphate-dependent aminotransferase family.</text>
</comment>